<feature type="chain" id="PRO_5011638535" evidence="5">
    <location>
        <begin position="36"/>
        <end position="450"/>
    </location>
</feature>
<feature type="domain" description="Glycoside hydrolase family 5" evidence="6">
    <location>
        <begin position="105"/>
        <end position="399"/>
    </location>
</feature>
<keyword evidence="5" id="KW-0732">Signal</keyword>
<keyword evidence="1 3" id="KW-0378">Hydrolase</keyword>
<dbReference type="GO" id="GO:0009251">
    <property type="term" value="P:glucan catabolic process"/>
    <property type="evidence" value="ECO:0007669"/>
    <property type="project" value="TreeGrafter"/>
</dbReference>
<organism evidence="7 8">
    <name type="scientific">Aureimonas jatrophae</name>
    <dbReference type="NCBI Taxonomy" id="1166073"/>
    <lineage>
        <taxon>Bacteria</taxon>
        <taxon>Pseudomonadati</taxon>
        <taxon>Pseudomonadota</taxon>
        <taxon>Alphaproteobacteria</taxon>
        <taxon>Hyphomicrobiales</taxon>
        <taxon>Aurantimonadaceae</taxon>
        <taxon>Aureimonas</taxon>
    </lineage>
</organism>
<evidence type="ECO:0000256" key="5">
    <source>
        <dbReference type="SAM" id="SignalP"/>
    </source>
</evidence>
<dbReference type="PANTHER" id="PTHR34142:SF1">
    <property type="entry name" value="GLYCOSIDE HYDROLASE FAMILY 5 DOMAIN-CONTAINING PROTEIN"/>
    <property type="match status" value="1"/>
</dbReference>
<feature type="signal peptide" evidence="5">
    <location>
        <begin position="1"/>
        <end position="35"/>
    </location>
</feature>
<dbReference type="Gene3D" id="3.20.20.80">
    <property type="entry name" value="Glycosidases"/>
    <property type="match status" value="1"/>
</dbReference>
<dbReference type="InterPro" id="IPR001547">
    <property type="entry name" value="Glyco_hydro_5"/>
</dbReference>
<dbReference type="PANTHER" id="PTHR34142">
    <property type="entry name" value="ENDO-BETA-1,4-GLUCANASE A"/>
    <property type="match status" value="1"/>
</dbReference>
<dbReference type="STRING" id="1166073.SAMN05192530_10410"/>
<dbReference type="InterPro" id="IPR017853">
    <property type="entry name" value="GH"/>
</dbReference>
<evidence type="ECO:0000256" key="1">
    <source>
        <dbReference type="ARBA" id="ARBA00022801"/>
    </source>
</evidence>
<dbReference type="PROSITE" id="PS00659">
    <property type="entry name" value="GLYCOSYL_HYDROL_F5"/>
    <property type="match status" value="1"/>
</dbReference>
<evidence type="ECO:0000256" key="3">
    <source>
        <dbReference type="RuleBase" id="RU361153"/>
    </source>
</evidence>
<dbReference type="AlphaFoldDB" id="A0A1H0HBD9"/>
<reference evidence="7 8" key="1">
    <citation type="submission" date="2016-10" db="EMBL/GenBank/DDBJ databases">
        <authorList>
            <person name="de Groot N.N."/>
        </authorList>
    </citation>
    <scope>NUCLEOTIDE SEQUENCE [LARGE SCALE GENOMIC DNA]</scope>
    <source>
        <strain evidence="8">L7-484,KACC 16230,DSM 25025</strain>
    </source>
</reference>
<evidence type="ECO:0000313" key="7">
    <source>
        <dbReference type="EMBL" id="SDO16448.1"/>
    </source>
</evidence>
<dbReference type="EMBL" id="FNIT01000004">
    <property type="protein sequence ID" value="SDO16448.1"/>
    <property type="molecule type" value="Genomic_DNA"/>
</dbReference>
<name>A0A1H0HBD9_9HYPH</name>
<accession>A0A1H0HBD9</accession>
<dbReference type="GO" id="GO:0004553">
    <property type="term" value="F:hydrolase activity, hydrolyzing O-glycosyl compounds"/>
    <property type="evidence" value="ECO:0007669"/>
    <property type="project" value="InterPro"/>
</dbReference>
<dbReference type="RefSeq" id="WP_210184163.1">
    <property type="nucleotide sequence ID" value="NZ_FNIT01000004.1"/>
</dbReference>
<protein>
    <submittedName>
        <fullName evidence="7">Aryl-phospho-beta-D-glucosidase BglC, GH1 family</fullName>
    </submittedName>
</protein>
<evidence type="ECO:0000313" key="8">
    <source>
        <dbReference type="Proteomes" id="UP000198793"/>
    </source>
</evidence>
<evidence type="ECO:0000256" key="4">
    <source>
        <dbReference type="SAM" id="MobiDB-lite"/>
    </source>
</evidence>
<comment type="similarity">
    <text evidence="3">Belongs to the glycosyl hydrolase 5 (cellulase A) family.</text>
</comment>
<dbReference type="Pfam" id="PF00150">
    <property type="entry name" value="Cellulase"/>
    <property type="match status" value="1"/>
</dbReference>
<sequence>MPPLPPLPFGTGRAMTRRSALTLLLSATPLARAWAAPGAEPGANGARPRPTDAADEPAVPISFETFATRFAWGVNMPGLQYERPDPSKAQLDGAPIRPLDWKWDYLASKGIRLVRLPFLWEHTQPRLFGPLGLEMDGYGSNRRDPDRNSLQMIKSQVAKAEARGIKVVLECKNYGARAVPDAAGSMAARTGYGRGGKYAIGSPEVPHEAFADFWHKMAAEFASDPTVIGFDIMNEPTKMVAGETWDTIPDGGRVWTQAARQAIRAIREAGAPQWIIVEGYSYATTGYWDRANPDLHTLKDADAMERLAFSPHLYFDANHSGTYKEAEARAPRSLDDDRSRMTRNVAVFKTWMDAHGFRHAFVGETGAPNTPDWQDIQEQFLLICRDNGWPVTLWGMWPRGEGNANVNDLTPIGGTKGVGGTETIAMETLGRLAAASAASGSPTVLPPRQP</sequence>
<feature type="compositionally biased region" description="Low complexity" evidence="4">
    <location>
        <begin position="36"/>
        <end position="48"/>
    </location>
</feature>
<dbReference type="SUPFAM" id="SSF51445">
    <property type="entry name" value="(Trans)glycosidases"/>
    <property type="match status" value="1"/>
</dbReference>
<keyword evidence="2 3" id="KW-0326">Glycosidase</keyword>
<dbReference type="InterPro" id="IPR018087">
    <property type="entry name" value="Glyco_hydro_5_CS"/>
</dbReference>
<dbReference type="Proteomes" id="UP000198793">
    <property type="component" value="Unassembled WGS sequence"/>
</dbReference>
<keyword evidence="8" id="KW-1185">Reference proteome</keyword>
<feature type="region of interest" description="Disordered" evidence="4">
    <location>
        <begin position="36"/>
        <end position="55"/>
    </location>
</feature>
<evidence type="ECO:0000256" key="2">
    <source>
        <dbReference type="ARBA" id="ARBA00023295"/>
    </source>
</evidence>
<evidence type="ECO:0000259" key="6">
    <source>
        <dbReference type="Pfam" id="PF00150"/>
    </source>
</evidence>
<gene>
    <name evidence="7" type="ORF">SAMN05192530_10410</name>
</gene>
<proteinExistence type="inferred from homology"/>